<accession>A0A5E7HKQ8</accession>
<feature type="compositionally biased region" description="Polar residues" evidence="1">
    <location>
        <begin position="93"/>
        <end position="109"/>
    </location>
</feature>
<organism evidence="2 3">
    <name type="scientific">Pseudomonas fluorescens</name>
    <dbReference type="NCBI Taxonomy" id="294"/>
    <lineage>
        <taxon>Bacteria</taxon>
        <taxon>Pseudomonadati</taxon>
        <taxon>Pseudomonadota</taxon>
        <taxon>Gammaproteobacteria</taxon>
        <taxon>Pseudomonadales</taxon>
        <taxon>Pseudomonadaceae</taxon>
        <taxon>Pseudomonas</taxon>
    </lineage>
</organism>
<evidence type="ECO:0000313" key="2">
    <source>
        <dbReference type="EMBL" id="VVO64784.1"/>
    </source>
</evidence>
<gene>
    <name evidence="2" type="ORF">PS854_00976</name>
</gene>
<sequence>MLPPAREAAPRLSPDRPSRQGLRLLRSRAGASSLATGDRAWRCARTSSRRYLGTEPKALWRSVQLLPPPRLTHNPVARELAPAGSRSGPPAFSRQTESSGFTTAAQPSGSKLPRHRGSRLALCKNIIGAILGAEPKALWRSVQLLPPPRLTHNPVARELGAVQEHHRGDLGTEPGALWRSVHLLPPPRLTHNPVARELAPAGSRSGPPAFSRQTESSGFTTAAQPSGSKLPRHRGSRLALVIRIDRGERHARAQTPLPHDPQIHQRQLTA</sequence>
<feature type="region of interest" description="Disordered" evidence="1">
    <location>
        <begin position="198"/>
        <end position="237"/>
    </location>
</feature>
<evidence type="ECO:0000256" key="1">
    <source>
        <dbReference type="SAM" id="MobiDB-lite"/>
    </source>
</evidence>
<dbReference type="AlphaFoldDB" id="A0A5E7HKQ8"/>
<feature type="region of interest" description="Disordered" evidence="1">
    <location>
        <begin position="249"/>
        <end position="270"/>
    </location>
</feature>
<proteinExistence type="predicted"/>
<evidence type="ECO:0000313" key="3">
    <source>
        <dbReference type="Proteomes" id="UP000327111"/>
    </source>
</evidence>
<feature type="region of interest" description="Disordered" evidence="1">
    <location>
        <begin position="80"/>
        <end position="116"/>
    </location>
</feature>
<name>A0A5E7HKQ8_PSEFL</name>
<protein>
    <submittedName>
        <fullName evidence="2">Uncharacterized protein</fullName>
    </submittedName>
</protein>
<feature type="compositionally biased region" description="Polar residues" evidence="1">
    <location>
        <begin position="211"/>
        <end position="227"/>
    </location>
</feature>
<reference evidence="2 3" key="1">
    <citation type="submission" date="2019-09" db="EMBL/GenBank/DDBJ databases">
        <authorList>
            <person name="Chandra G."/>
            <person name="Truman W A."/>
        </authorList>
    </citation>
    <scope>NUCLEOTIDE SEQUENCE [LARGE SCALE GENOMIC DNA]</scope>
    <source>
        <strain evidence="2">PS854</strain>
    </source>
</reference>
<dbReference type="EMBL" id="CABVIF010000002">
    <property type="protein sequence ID" value="VVO64784.1"/>
    <property type="molecule type" value="Genomic_DNA"/>
</dbReference>
<feature type="region of interest" description="Disordered" evidence="1">
    <location>
        <begin position="1"/>
        <end position="30"/>
    </location>
</feature>
<dbReference type="Proteomes" id="UP000327111">
    <property type="component" value="Unassembled WGS sequence"/>
</dbReference>